<dbReference type="EMBL" id="JWZT01003008">
    <property type="protein sequence ID" value="KII67928.1"/>
    <property type="molecule type" value="Genomic_DNA"/>
</dbReference>
<gene>
    <name evidence="1" type="ORF">RF11_04592</name>
</gene>
<dbReference type="AlphaFoldDB" id="A0A0C2JF96"/>
<dbReference type="Pfam" id="PF15922">
    <property type="entry name" value="YjeJ"/>
    <property type="match status" value="1"/>
</dbReference>
<evidence type="ECO:0000313" key="2">
    <source>
        <dbReference type="Proteomes" id="UP000031668"/>
    </source>
</evidence>
<comment type="caution">
    <text evidence="1">The sequence shown here is derived from an EMBL/GenBank/DDBJ whole genome shotgun (WGS) entry which is preliminary data.</text>
</comment>
<evidence type="ECO:0000313" key="1">
    <source>
        <dbReference type="EMBL" id="KII67928.1"/>
    </source>
</evidence>
<protein>
    <submittedName>
        <fullName evidence="1">Uncharacterized protein</fullName>
    </submittedName>
</protein>
<dbReference type="Proteomes" id="UP000031668">
    <property type="component" value="Unassembled WGS sequence"/>
</dbReference>
<reference evidence="1 2" key="1">
    <citation type="journal article" date="2014" name="Genome Biol. Evol.">
        <title>The genome of the myxosporean Thelohanellus kitauei shows adaptations to nutrient acquisition within its fish host.</title>
        <authorList>
            <person name="Yang Y."/>
            <person name="Xiong J."/>
            <person name="Zhou Z."/>
            <person name="Huo F."/>
            <person name="Miao W."/>
            <person name="Ran C."/>
            <person name="Liu Y."/>
            <person name="Zhang J."/>
            <person name="Feng J."/>
            <person name="Wang M."/>
            <person name="Wang M."/>
            <person name="Wang L."/>
            <person name="Yao B."/>
        </authorList>
    </citation>
    <scope>NUCLEOTIDE SEQUENCE [LARGE SCALE GENOMIC DNA]</scope>
    <source>
        <strain evidence="1">Wuqing</strain>
    </source>
</reference>
<keyword evidence="2" id="KW-1185">Reference proteome</keyword>
<accession>A0A0C2JF96</accession>
<organism evidence="1 2">
    <name type="scientific">Thelohanellus kitauei</name>
    <name type="common">Myxosporean</name>
    <dbReference type="NCBI Taxonomy" id="669202"/>
    <lineage>
        <taxon>Eukaryota</taxon>
        <taxon>Metazoa</taxon>
        <taxon>Cnidaria</taxon>
        <taxon>Myxozoa</taxon>
        <taxon>Myxosporea</taxon>
        <taxon>Bivalvulida</taxon>
        <taxon>Platysporina</taxon>
        <taxon>Myxobolidae</taxon>
        <taxon>Thelohanellus</taxon>
    </lineage>
</organism>
<proteinExistence type="predicted"/>
<name>A0A0C2JF96_THEKT</name>
<dbReference type="InterPro" id="IPR031810">
    <property type="entry name" value="YjeJ-like"/>
</dbReference>
<sequence length="287" mass="32705">MQNTLKGFNTAVIKHEDHFLALLLKVKSQNDICQTYYLQAPHLADLCLILQSRINLVAQRISEEGDTYKEKLNNINEIIIAETPEIEISEIEEPDSGQRITSLTFAPGNASAKIVAVLQNKKNIIFNIDDTQVDALSVAIQQALINSNENDLMQNIYFDMKYLMLYTVDLSKEKNISYQQHIQEDWKTTLYKNYLAILFCFETPQGKKILTGAIVKINSQHPSAETNTIIRRVLDNHSKLNVNDEGYSPHEIYSNIMPTPPGKILTLPECLNALHHFYREMNTKLPG</sequence>